<name>A0A173MJN8_9BACT</name>
<proteinExistence type="predicted"/>
<dbReference type="Proteomes" id="UP000186917">
    <property type="component" value="Unassembled WGS sequence"/>
</dbReference>
<dbReference type="KEGG" id="fln:FLA_3876"/>
<evidence type="ECO:0000313" key="2">
    <source>
        <dbReference type="EMBL" id="SIT05541.1"/>
    </source>
</evidence>
<feature type="signal peptide" evidence="1">
    <location>
        <begin position="1"/>
        <end position="18"/>
    </location>
</feature>
<dbReference type="RefSeq" id="WP_076378908.1">
    <property type="nucleotide sequence ID" value="NZ_AP017422.1"/>
</dbReference>
<accession>A0A173MJN8</accession>
<keyword evidence="1" id="KW-0732">Signal</keyword>
<evidence type="ECO:0008006" key="4">
    <source>
        <dbReference type="Google" id="ProtNLM"/>
    </source>
</evidence>
<keyword evidence="3" id="KW-1185">Reference proteome</keyword>
<feature type="chain" id="PRO_5030023060" description="Lipoprotein" evidence="1">
    <location>
        <begin position="19"/>
        <end position="170"/>
    </location>
</feature>
<evidence type="ECO:0000313" key="3">
    <source>
        <dbReference type="Proteomes" id="UP000186917"/>
    </source>
</evidence>
<gene>
    <name evidence="2" type="ORF">SAMN05421788_103190</name>
</gene>
<dbReference type="AlphaFoldDB" id="A0A173MJN8"/>
<dbReference type="EMBL" id="FTOR01000003">
    <property type="protein sequence ID" value="SIT05541.1"/>
    <property type="molecule type" value="Genomic_DNA"/>
</dbReference>
<sequence>MKSLKSLALIALSVFTFAACSKKDDAPANSGSFTYDSKSYGLTNGYFLNWGTDGGELELISASYETLISNPTGTYNAIDVDFVDSTIQVGTFTYKYKYDETFDKTKNFTSGTAYINVSANGSSGGVNFVEGSTVIVTKNGDGYSVSIDAKLEDGKTLTGTYSGSVGVLND</sequence>
<protein>
    <recommendedName>
        <fullName evidence="4">Lipoprotein</fullName>
    </recommendedName>
</protein>
<reference evidence="3" key="1">
    <citation type="submission" date="2017-01" db="EMBL/GenBank/DDBJ databases">
        <authorList>
            <person name="Varghese N."/>
            <person name="Submissions S."/>
        </authorList>
    </citation>
    <scope>NUCLEOTIDE SEQUENCE [LARGE SCALE GENOMIC DNA]</scope>
    <source>
        <strain evidence="3">DSM 21054</strain>
    </source>
</reference>
<organism evidence="2 3">
    <name type="scientific">Filimonas lacunae</name>
    <dbReference type="NCBI Taxonomy" id="477680"/>
    <lineage>
        <taxon>Bacteria</taxon>
        <taxon>Pseudomonadati</taxon>
        <taxon>Bacteroidota</taxon>
        <taxon>Chitinophagia</taxon>
        <taxon>Chitinophagales</taxon>
        <taxon>Chitinophagaceae</taxon>
        <taxon>Filimonas</taxon>
    </lineage>
</organism>
<evidence type="ECO:0000256" key="1">
    <source>
        <dbReference type="SAM" id="SignalP"/>
    </source>
</evidence>
<dbReference type="PROSITE" id="PS51257">
    <property type="entry name" value="PROKAR_LIPOPROTEIN"/>
    <property type="match status" value="1"/>
</dbReference>